<accession>A0A8H7AWD1</accession>
<proteinExistence type="predicted"/>
<evidence type="ECO:0000313" key="2">
    <source>
        <dbReference type="Proteomes" id="UP000606974"/>
    </source>
</evidence>
<dbReference type="Proteomes" id="UP000606974">
    <property type="component" value="Unassembled WGS sequence"/>
</dbReference>
<dbReference type="AlphaFoldDB" id="A0A8H7AWD1"/>
<sequence>MNGYPTNGLENSACSTMYVTPESSLEPGDPPFAETTCTLSKRDHPSRPLHIFILCKKPPPWRHQLPPFFPHGDLSLPFLRL</sequence>
<name>A0A8H7AWD1_9EURO</name>
<evidence type="ECO:0000313" key="1">
    <source>
        <dbReference type="EMBL" id="KAF7512345.1"/>
    </source>
</evidence>
<keyword evidence="2" id="KW-1185">Reference proteome</keyword>
<reference evidence="1" key="1">
    <citation type="submission" date="2020-02" db="EMBL/GenBank/DDBJ databases">
        <authorList>
            <person name="Palmer J.M."/>
        </authorList>
    </citation>
    <scope>NUCLEOTIDE SEQUENCE</scope>
    <source>
        <strain evidence="1">EPUS1.4</strain>
        <tissue evidence="1">Thallus</tissue>
    </source>
</reference>
<protein>
    <submittedName>
        <fullName evidence="1">Uncharacterized protein</fullName>
    </submittedName>
</protein>
<dbReference type="EMBL" id="JAACFV010000013">
    <property type="protein sequence ID" value="KAF7512345.1"/>
    <property type="molecule type" value="Genomic_DNA"/>
</dbReference>
<comment type="caution">
    <text evidence="1">The sequence shown here is derived from an EMBL/GenBank/DDBJ whole genome shotgun (WGS) entry which is preliminary data.</text>
</comment>
<gene>
    <name evidence="1" type="ORF">GJ744_001913</name>
</gene>
<organism evidence="1 2">
    <name type="scientific">Endocarpon pusillum</name>
    <dbReference type="NCBI Taxonomy" id="364733"/>
    <lineage>
        <taxon>Eukaryota</taxon>
        <taxon>Fungi</taxon>
        <taxon>Dikarya</taxon>
        <taxon>Ascomycota</taxon>
        <taxon>Pezizomycotina</taxon>
        <taxon>Eurotiomycetes</taxon>
        <taxon>Chaetothyriomycetidae</taxon>
        <taxon>Verrucariales</taxon>
        <taxon>Verrucariaceae</taxon>
        <taxon>Endocarpon</taxon>
    </lineage>
</organism>